<dbReference type="InterPro" id="IPR007519">
    <property type="entry name" value="Bul1_N"/>
</dbReference>
<accession>A0A9P0W0J4</accession>
<dbReference type="EMBL" id="CAKXYY010000021">
    <property type="protein sequence ID" value="CAH2355100.1"/>
    <property type="molecule type" value="Genomic_DNA"/>
</dbReference>
<feature type="region of interest" description="Disordered" evidence="1">
    <location>
        <begin position="1"/>
        <end position="34"/>
    </location>
</feature>
<evidence type="ECO:0000313" key="4">
    <source>
        <dbReference type="Proteomes" id="UP000837801"/>
    </source>
</evidence>
<feature type="domain" description="Bul1 N-terminal" evidence="2">
    <location>
        <begin position="37"/>
        <end position="343"/>
    </location>
</feature>
<gene>
    <name evidence="3" type="ORF">CLIB1423_21S01816</name>
</gene>
<evidence type="ECO:0000313" key="3">
    <source>
        <dbReference type="EMBL" id="CAH2355100.1"/>
    </source>
</evidence>
<keyword evidence="4" id="KW-1185">Reference proteome</keyword>
<feature type="compositionally biased region" description="Polar residues" evidence="1">
    <location>
        <begin position="139"/>
        <end position="150"/>
    </location>
</feature>
<dbReference type="InterPro" id="IPR039634">
    <property type="entry name" value="Bul1-like"/>
</dbReference>
<evidence type="ECO:0000256" key="1">
    <source>
        <dbReference type="SAM" id="MobiDB-lite"/>
    </source>
</evidence>
<proteinExistence type="predicted"/>
<protein>
    <recommendedName>
        <fullName evidence="2">Bul1 N-terminal domain-containing protein</fullName>
    </recommendedName>
</protein>
<dbReference type="AlphaFoldDB" id="A0A9P0W0J4"/>
<organism evidence="3 4">
    <name type="scientific">[Candida] railenensis</name>
    <dbReference type="NCBI Taxonomy" id="45579"/>
    <lineage>
        <taxon>Eukaryota</taxon>
        <taxon>Fungi</taxon>
        <taxon>Dikarya</taxon>
        <taxon>Ascomycota</taxon>
        <taxon>Saccharomycotina</taxon>
        <taxon>Pichiomycetes</taxon>
        <taxon>Debaryomycetaceae</taxon>
        <taxon>Kurtzmaniella</taxon>
    </lineage>
</organism>
<feature type="compositionally biased region" description="Low complexity" evidence="1">
    <location>
        <begin position="123"/>
        <end position="135"/>
    </location>
</feature>
<name>A0A9P0W0J4_9ASCO</name>
<dbReference type="PANTHER" id="PTHR31904">
    <property type="entry name" value="BYPASS OF STOP CODON PROTEIN 5-RELATED"/>
    <property type="match status" value="1"/>
</dbReference>
<evidence type="ECO:0000259" key="2">
    <source>
        <dbReference type="Pfam" id="PF04425"/>
    </source>
</evidence>
<feature type="region of interest" description="Disordered" evidence="1">
    <location>
        <begin position="123"/>
        <end position="157"/>
    </location>
</feature>
<dbReference type="OrthoDB" id="2283785at2759"/>
<comment type="caution">
    <text evidence="3">The sequence shown here is derived from an EMBL/GenBank/DDBJ whole genome shotgun (WGS) entry which is preliminary data.</text>
</comment>
<sequence>MINSSQDNSRASGQSGASVSSEHETDDPGSVPLDRLSYSILPSYQMHQAIVAKSLEFSPDSNQQVPKYDESQVPRDHDLQDRLEGLNLTTADPYFESRETQSSNYLYAPSNASTNLQSFFSSVPESASSQDDSQAIDPWTSNLSMTTTQGDGDDSGFSYVTPEIGNSILNFHHNIRQTSSLSYNAIDMSIHFTSDAAIPGTIPNLINSETEKFHTNGDHIYGFVISENTTKEPIPFSMFYVLFEGNMYLSKNIFTKMKNKPASTKNFLQSVDLCASSNYSESRRVLNYDPIDDTHLAFSEDRIMYPGIKYKRYFSFQVPYKLLDYYCEKEGLMRQSELPPSVDSINSENMSFFNATVEYSIEAIFVGKNHDTNSYVVLKDTSRNIEIIPRSLDIPTTLQYREEVKEIDLQLRERAKDAIKLGKQVRNLIPRDEDSKRENLSYNTGVSAPPPPYYEPNIGSSPIHCLTIPISRKTFNRTSKASGVLEMSVSTSHHEIKYIPTVSFRSTEISAQDLASWTINIPIHMKYIPMSNDKLPEITNVTATLESFSYISEKYKYPIEIDFDMIFNNDTGGNFESLVFEPYRKYYNEILEQLKHTQDNPEYAVDTKLLENLRAILSCRTKKVAFDIHSCNIMNTTKLNSSAIPWTADYLNATQDKNVMVNLDLSRTAAISKTLNISAVLTSAQLRGSMSAYSSTPSFDKYNIVPSFQNCFMGRIYYVELKLEISNGKITTTKIPITVVH</sequence>
<dbReference type="Pfam" id="PF04425">
    <property type="entry name" value="Bul1_N"/>
    <property type="match status" value="1"/>
</dbReference>
<feature type="compositionally biased region" description="Polar residues" evidence="1">
    <location>
        <begin position="1"/>
        <end position="20"/>
    </location>
</feature>
<dbReference type="PANTHER" id="PTHR31904:SF1">
    <property type="entry name" value="BYPASS OF STOP CODON PROTEIN 5-RELATED"/>
    <property type="match status" value="1"/>
</dbReference>
<reference evidence="3" key="1">
    <citation type="submission" date="2022-03" db="EMBL/GenBank/DDBJ databases">
        <authorList>
            <person name="Legras J.-L."/>
            <person name="Devillers H."/>
            <person name="Grondin C."/>
        </authorList>
    </citation>
    <scope>NUCLEOTIDE SEQUENCE</scope>
    <source>
        <strain evidence="3">CLIB 1423</strain>
    </source>
</reference>
<dbReference type="Proteomes" id="UP000837801">
    <property type="component" value="Unassembled WGS sequence"/>
</dbReference>